<keyword evidence="4 8" id="KW-0378">Hydrolase</keyword>
<keyword evidence="3" id="KW-0479">Metal-binding</keyword>
<sequence>MSSCVVQRSPVTGQKRAYGYSWEEEVKLGAQSDKQIQQQYGLYNDEALQNYVDEVAQDVLATSHMRGEGTEEKYKNTEFYFRVLDSPVINAFALPGGYVYVTRGLLGHLRNEAQLAVVLGHEIGHVAARHASQRAFEQQVGQLALIGGAVGGELMGLPGGDILQMGSQAAQLMFLKYGRDDERESDQLGVEYAAKQHYMASEGADFFTTLRRMSEQSGQSIPTWQSTHPDPSARANTIPQLAEEWRQKGYEQNVTDRDQFMRAIDDIVFGMNPRQGFTENGIFYHPDLAFQFPHPEGWQVVNQASAVQMVNEEQNAIIVFQIDSKNDSPQASVKEFLNQEGITSTGGSGTSSNGLNAYRATANAESQDGSKVQFYLYSAEYNGNIYRFVCYTLADQFDSYQNQFAETTGKFRELNDSDILNIRPAKLRVYQADRSGTLQSFLPDNLPLDITAEDVAIANQMELSDRVEAGTWIKIPRQ</sequence>
<name>A0ABT3PLI4_9BACT</name>
<keyword evidence="6 8" id="KW-0482">Metalloprotease</keyword>
<evidence type="ECO:0000256" key="1">
    <source>
        <dbReference type="ARBA" id="ARBA00001947"/>
    </source>
</evidence>
<accession>A0ABT3PLI4</accession>
<proteinExistence type="predicted"/>
<gene>
    <name evidence="8" type="ORF">J6I44_08045</name>
</gene>
<organism evidence="8 9">
    <name type="scientific">Fodinibius salsisoli</name>
    <dbReference type="NCBI Taxonomy" id="2820877"/>
    <lineage>
        <taxon>Bacteria</taxon>
        <taxon>Pseudomonadati</taxon>
        <taxon>Balneolota</taxon>
        <taxon>Balneolia</taxon>
        <taxon>Balneolales</taxon>
        <taxon>Balneolaceae</taxon>
        <taxon>Fodinibius</taxon>
    </lineage>
</organism>
<dbReference type="CDD" id="cd07333">
    <property type="entry name" value="M48C_bepA_like"/>
    <property type="match status" value="1"/>
</dbReference>
<evidence type="ECO:0000313" key="9">
    <source>
        <dbReference type="Proteomes" id="UP001207918"/>
    </source>
</evidence>
<evidence type="ECO:0000256" key="3">
    <source>
        <dbReference type="ARBA" id="ARBA00022723"/>
    </source>
</evidence>
<dbReference type="GO" id="GO:0008237">
    <property type="term" value="F:metallopeptidase activity"/>
    <property type="evidence" value="ECO:0007669"/>
    <property type="project" value="UniProtKB-KW"/>
</dbReference>
<dbReference type="PANTHER" id="PTHR22726:SF1">
    <property type="entry name" value="METALLOENDOPEPTIDASE OMA1, MITOCHONDRIAL"/>
    <property type="match status" value="1"/>
</dbReference>
<dbReference type="InterPro" id="IPR001915">
    <property type="entry name" value="Peptidase_M48"/>
</dbReference>
<evidence type="ECO:0000313" key="8">
    <source>
        <dbReference type="EMBL" id="MCW9706805.1"/>
    </source>
</evidence>
<protein>
    <submittedName>
        <fullName evidence="8">M48 family metalloprotease</fullName>
        <ecNumber evidence="8">3.4.24.-</ecNumber>
    </submittedName>
</protein>
<evidence type="ECO:0000256" key="4">
    <source>
        <dbReference type="ARBA" id="ARBA00022801"/>
    </source>
</evidence>
<dbReference type="EMBL" id="JAGGJA010000004">
    <property type="protein sequence ID" value="MCW9706805.1"/>
    <property type="molecule type" value="Genomic_DNA"/>
</dbReference>
<evidence type="ECO:0000259" key="7">
    <source>
        <dbReference type="Pfam" id="PF01435"/>
    </source>
</evidence>
<feature type="domain" description="Peptidase M48" evidence="7">
    <location>
        <begin position="73"/>
        <end position="238"/>
    </location>
</feature>
<dbReference type="InterPro" id="IPR051156">
    <property type="entry name" value="Mito/Outer_Membr_Metalloprot"/>
</dbReference>
<evidence type="ECO:0000256" key="6">
    <source>
        <dbReference type="ARBA" id="ARBA00023049"/>
    </source>
</evidence>
<keyword evidence="2" id="KW-0645">Protease</keyword>
<dbReference type="Gene3D" id="3.30.2010.10">
    <property type="entry name" value="Metalloproteases ('zincins'), catalytic domain"/>
    <property type="match status" value="1"/>
</dbReference>
<dbReference type="EC" id="3.4.24.-" evidence="8"/>
<comment type="cofactor">
    <cofactor evidence="1">
        <name>Zn(2+)</name>
        <dbReference type="ChEBI" id="CHEBI:29105"/>
    </cofactor>
</comment>
<dbReference type="Proteomes" id="UP001207918">
    <property type="component" value="Unassembled WGS sequence"/>
</dbReference>
<reference evidence="8 9" key="1">
    <citation type="submission" date="2021-03" db="EMBL/GenBank/DDBJ databases">
        <title>Aliifodinibius sp. nov., a new bacterium isolated from saline soil.</title>
        <authorList>
            <person name="Galisteo C."/>
            <person name="De La Haba R."/>
            <person name="Sanchez-Porro C."/>
            <person name="Ventosa A."/>
        </authorList>
    </citation>
    <scope>NUCLEOTIDE SEQUENCE [LARGE SCALE GENOMIC DNA]</scope>
    <source>
        <strain evidence="8 9">1BSP15-2V2</strain>
    </source>
</reference>
<keyword evidence="5" id="KW-0862">Zinc</keyword>
<keyword evidence="9" id="KW-1185">Reference proteome</keyword>
<evidence type="ECO:0000256" key="2">
    <source>
        <dbReference type="ARBA" id="ARBA00022670"/>
    </source>
</evidence>
<dbReference type="Pfam" id="PF01435">
    <property type="entry name" value="Peptidase_M48"/>
    <property type="match status" value="1"/>
</dbReference>
<evidence type="ECO:0000256" key="5">
    <source>
        <dbReference type="ARBA" id="ARBA00022833"/>
    </source>
</evidence>
<dbReference type="PANTHER" id="PTHR22726">
    <property type="entry name" value="METALLOENDOPEPTIDASE OMA1"/>
    <property type="match status" value="1"/>
</dbReference>
<comment type="caution">
    <text evidence="8">The sequence shown here is derived from an EMBL/GenBank/DDBJ whole genome shotgun (WGS) entry which is preliminary data.</text>
</comment>